<reference evidence="2" key="1">
    <citation type="submission" date="2021-01" db="EMBL/GenBank/DDBJ databases">
        <authorList>
            <person name="Corre E."/>
            <person name="Pelletier E."/>
            <person name="Niang G."/>
            <person name="Scheremetjew M."/>
            <person name="Finn R."/>
            <person name="Kale V."/>
            <person name="Holt S."/>
            <person name="Cochrane G."/>
            <person name="Meng A."/>
            <person name="Brown T."/>
            <person name="Cohen L."/>
        </authorList>
    </citation>
    <scope>NUCLEOTIDE SEQUENCE</scope>
    <source>
        <strain evidence="2">379</strain>
    </source>
</reference>
<evidence type="ECO:0000313" key="2">
    <source>
        <dbReference type="EMBL" id="CAE0578687.1"/>
    </source>
</evidence>
<protein>
    <submittedName>
        <fullName evidence="2">Uncharacterized protein</fullName>
    </submittedName>
</protein>
<name>A0A7S3TAL9_EMIHU</name>
<dbReference type="AlphaFoldDB" id="A0A7S3TAL9"/>
<organism evidence="2">
    <name type="scientific">Emiliania huxleyi</name>
    <name type="common">Coccolithophore</name>
    <name type="synonym">Pontosphaera huxleyi</name>
    <dbReference type="NCBI Taxonomy" id="2903"/>
    <lineage>
        <taxon>Eukaryota</taxon>
        <taxon>Haptista</taxon>
        <taxon>Haptophyta</taxon>
        <taxon>Prymnesiophyceae</taxon>
        <taxon>Isochrysidales</taxon>
        <taxon>Noelaerhabdaceae</taxon>
        <taxon>Emiliania</taxon>
    </lineage>
</organism>
<evidence type="ECO:0000256" key="1">
    <source>
        <dbReference type="SAM" id="MobiDB-lite"/>
    </source>
</evidence>
<dbReference type="EMBL" id="HBIR01045003">
    <property type="protein sequence ID" value="CAE0578687.1"/>
    <property type="molecule type" value="Transcribed_RNA"/>
</dbReference>
<accession>A0A7S3TAL9</accession>
<feature type="region of interest" description="Disordered" evidence="1">
    <location>
        <begin position="264"/>
        <end position="294"/>
    </location>
</feature>
<feature type="region of interest" description="Disordered" evidence="1">
    <location>
        <begin position="65"/>
        <end position="108"/>
    </location>
</feature>
<proteinExistence type="predicted"/>
<gene>
    <name evidence="2" type="ORF">EHUX00137_LOCUS35138</name>
</gene>
<sequence>MHYAGGGGQSRDTLAGRVLEERETSGFVRELLLRSVFGPAVAQAARHSAGSDSLYGSNELLEKEESDLVASQLSQQPQQPPVRQKGKRLQKTQAAPDGVDMGASGQEPQKCEQQLAFARENAELPVTFTKELFSSLERFAEAVGLREWTGSIEALEAAAAVAEPSTERARLLEELDALLSADSLKREAGTWGCKTLIREAVSTALDNLQDELVVRQVPFAIATTSRLTFRGAPLKWSWEDLRYETEPEKEGGPRMVLERLKPLHETPTLTPPDDGNKKATAPKQAQKKGAKVEGKAFPDPQVLCLPLASTQEGAGSRFRSVLLQLADSVADLYMDASS</sequence>